<sequence length="152" mass="17580">MIDELKLENQLCFAVYAFSREITKIYRPFLEPLNLTYTQYLVMIVLWEKDGISLKELGSKLKLDSGTLTPLLKKLELDGNIERTRDKRDERNLIIYLSPKGRKLMEEAEKVPNNIACSLPLDLDGIVGLREQIKLILDQLENQSKDNIIKSE</sequence>
<protein>
    <submittedName>
        <fullName evidence="7">MarR family transcriptional regulator</fullName>
    </submittedName>
</protein>
<evidence type="ECO:0000256" key="1">
    <source>
        <dbReference type="ARBA" id="ARBA00004496"/>
    </source>
</evidence>
<evidence type="ECO:0000256" key="5">
    <source>
        <dbReference type="ARBA" id="ARBA00023163"/>
    </source>
</evidence>
<reference evidence="7" key="1">
    <citation type="submission" date="2021-04" db="EMBL/GenBank/DDBJ databases">
        <title>Proteiniclasticum sedimins sp. nov., an obligate anaerobic bacterium isolated from anaerobic sludge.</title>
        <authorList>
            <person name="Liu J."/>
        </authorList>
    </citation>
    <scope>NUCLEOTIDE SEQUENCE</scope>
    <source>
        <strain evidence="7">BAD-10</strain>
    </source>
</reference>
<dbReference type="SMART" id="SM00347">
    <property type="entry name" value="HTH_MARR"/>
    <property type="match status" value="1"/>
</dbReference>
<dbReference type="PANTHER" id="PTHR33164:SF5">
    <property type="entry name" value="ORGANIC HYDROPEROXIDE RESISTANCE TRANSCRIPTIONAL REGULATOR"/>
    <property type="match status" value="1"/>
</dbReference>
<evidence type="ECO:0000313" key="8">
    <source>
        <dbReference type="Proteomes" id="UP000675379"/>
    </source>
</evidence>
<dbReference type="PANTHER" id="PTHR33164">
    <property type="entry name" value="TRANSCRIPTIONAL REGULATOR, MARR FAMILY"/>
    <property type="match status" value="1"/>
</dbReference>
<dbReference type="RefSeq" id="WP_211799272.1">
    <property type="nucleotide sequence ID" value="NZ_JAGSCS010000001.1"/>
</dbReference>
<keyword evidence="4" id="KW-0238">DNA-binding</keyword>
<dbReference type="PRINTS" id="PR00598">
    <property type="entry name" value="HTHMARR"/>
</dbReference>
<gene>
    <name evidence="7" type="ORF">KCG48_00195</name>
</gene>
<dbReference type="Proteomes" id="UP000675379">
    <property type="component" value="Unassembled WGS sequence"/>
</dbReference>
<dbReference type="InterPro" id="IPR036388">
    <property type="entry name" value="WH-like_DNA-bd_sf"/>
</dbReference>
<dbReference type="InterPro" id="IPR039422">
    <property type="entry name" value="MarR/SlyA-like"/>
</dbReference>
<dbReference type="Pfam" id="PF22381">
    <property type="entry name" value="Staph_reg_Sar_Rot"/>
    <property type="match status" value="1"/>
</dbReference>
<name>A0A941CN47_9CLOT</name>
<dbReference type="SUPFAM" id="SSF46785">
    <property type="entry name" value="Winged helix' DNA-binding domain"/>
    <property type="match status" value="1"/>
</dbReference>
<organism evidence="7 8">
    <name type="scientific">Proteiniclasticum sediminis</name>
    <dbReference type="NCBI Taxonomy" id="2804028"/>
    <lineage>
        <taxon>Bacteria</taxon>
        <taxon>Bacillati</taxon>
        <taxon>Bacillota</taxon>
        <taxon>Clostridia</taxon>
        <taxon>Eubacteriales</taxon>
        <taxon>Clostridiaceae</taxon>
        <taxon>Proteiniclasticum</taxon>
    </lineage>
</organism>
<dbReference type="AlphaFoldDB" id="A0A941CN47"/>
<dbReference type="InterPro" id="IPR036390">
    <property type="entry name" value="WH_DNA-bd_sf"/>
</dbReference>
<keyword evidence="3" id="KW-0805">Transcription regulation</keyword>
<keyword evidence="2" id="KW-0963">Cytoplasm</keyword>
<proteinExistence type="predicted"/>
<dbReference type="PROSITE" id="PS50995">
    <property type="entry name" value="HTH_MARR_2"/>
    <property type="match status" value="1"/>
</dbReference>
<comment type="subcellular location">
    <subcellularLocation>
        <location evidence="1">Cytoplasm</location>
    </subcellularLocation>
</comment>
<feature type="domain" description="HTH marR-type" evidence="6">
    <location>
        <begin position="8"/>
        <end position="142"/>
    </location>
</feature>
<comment type="caution">
    <text evidence="7">The sequence shown here is derived from an EMBL/GenBank/DDBJ whole genome shotgun (WGS) entry which is preliminary data.</text>
</comment>
<dbReference type="InterPro" id="IPR000835">
    <property type="entry name" value="HTH_MarR-typ"/>
</dbReference>
<dbReference type="GO" id="GO:0006950">
    <property type="term" value="P:response to stress"/>
    <property type="evidence" value="ECO:0007669"/>
    <property type="project" value="TreeGrafter"/>
</dbReference>
<evidence type="ECO:0000256" key="3">
    <source>
        <dbReference type="ARBA" id="ARBA00023015"/>
    </source>
</evidence>
<keyword evidence="5" id="KW-0804">Transcription</keyword>
<dbReference type="InterPro" id="IPR055166">
    <property type="entry name" value="Transc_reg_Sar_Rot_HTH"/>
</dbReference>
<dbReference type="GO" id="GO:0003700">
    <property type="term" value="F:DNA-binding transcription factor activity"/>
    <property type="evidence" value="ECO:0007669"/>
    <property type="project" value="InterPro"/>
</dbReference>
<keyword evidence="8" id="KW-1185">Reference proteome</keyword>
<evidence type="ECO:0000256" key="4">
    <source>
        <dbReference type="ARBA" id="ARBA00023125"/>
    </source>
</evidence>
<dbReference type="GO" id="GO:0005737">
    <property type="term" value="C:cytoplasm"/>
    <property type="evidence" value="ECO:0007669"/>
    <property type="project" value="UniProtKB-SubCell"/>
</dbReference>
<evidence type="ECO:0000256" key="2">
    <source>
        <dbReference type="ARBA" id="ARBA00022490"/>
    </source>
</evidence>
<accession>A0A941CN47</accession>
<dbReference type="EMBL" id="JAGSCS010000001">
    <property type="protein sequence ID" value="MBR0574748.1"/>
    <property type="molecule type" value="Genomic_DNA"/>
</dbReference>
<dbReference type="Gene3D" id="1.10.10.10">
    <property type="entry name" value="Winged helix-like DNA-binding domain superfamily/Winged helix DNA-binding domain"/>
    <property type="match status" value="1"/>
</dbReference>
<dbReference type="GO" id="GO:0003677">
    <property type="term" value="F:DNA binding"/>
    <property type="evidence" value="ECO:0007669"/>
    <property type="project" value="UniProtKB-KW"/>
</dbReference>
<dbReference type="FunFam" id="1.10.10.10:FF:000163">
    <property type="entry name" value="MarR family transcriptional regulator"/>
    <property type="match status" value="1"/>
</dbReference>
<evidence type="ECO:0000259" key="6">
    <source>
        <dbReference type="PROSITE" id="PS50995"/>
    </source>
</evidence>
<evidence type="ECO:0000313" key="7">
    <source>
        <dbReference type="EMBL" id="MBR0574748.1"/>
    </source>
</evidence>